<reference evidence="1 2" key="1">
    <citation type="submission" date="2019-02" db="EMBL/GenBank/DDBJ databases">
        <authorList>
            <person name="Sun L."/>
            <person name="Pan D."/>
            <person name="Wu X."/>
        </authorList>
    </citation>
    <scope>NUCLEOTIDE SEQUENCE [LARGE SCALE GENOMIC DNA]</scope>
    <source>
        <strain evidence="1 2">JW-1</strain>
    </source>
</reference>
<dbReference type="KEGG" id="ltr:EVS81_01655"/>
<dbReference type="Pfam" id="PF14281">
    <property type="entry name" value="PDDEXK_4"/>
    <property type="match status" value="1"/>
</dbReference>
<proteinExistence type="predicted"/>
<evidence type="ECO:0000313" key="2">
    <source>
        <dbReference type="Proteomes" id="UP000289260"/>
    </source>
</evidence>
<accession>A0A4P6KE76</accession>
<dbReference type="RefSeq" id="WP_130108848.1">
    <property type="nucleotide sequence ID" value="NZ_CP035806.1"/>
</dbReference>
<dbReference type="Proteomes" id="UP000289260">
    <property type="component" value="Chromosome"/>
</dbReference>
<dbReference type="AlphaFoldDB" id="A0A4P6KE76"/>
<name>A0A4P6KE76_9MICO</name>
<dbReference type="OrthoDB" id="3837801at2"/>
<dbReference type="InterPro" id="IPR029470">
    <property type="entry name" value="PDDEXK_4"/>
</dbReference>
<evidence type="ECO:0008006" key="3">
    <source>
        <dbReference type="Google" id="ProtNLM"/>
    </source>
</evidence>
<evidence type="ECO:0000313" key="1">
    <source>
        <dbReference type="EMBL" id="QBE47694.1"/>
    </source>
</evidence>
<organism evidence="1 2">
    <name type="scientific">Leucobacter triazinivorans</name>
    <dbReference type="NCBI Taxonomy" id="1784719"/>
    <lineage>
        <taxon>Bacteria</taxon>
        <taxon>Bacillati</taxon>
        <taxon>Actinomycetota</taxon>
        <taxon>Actinomycetes</taxon>
        <taxon>Micrococcales</taxon>
        <taxon>Microbacteriaceae</taxon>
        <taxon>Leucobacter</taxon>
    </lineage>
</organism>
<gene>
    <name evidence="1" type="ORF">EVS81_01655</name>
</gene>
<sequence>MPRQQETKSRLVTSLVPSLSRSLAEQFNVFRVMHHGTHEKQLSNVLAWLLRADGTHELGDTFQKIFLRRINAALPEGLGFQTSGYRVSQEVDTSGDAATGKDIADIVLMTAHESVVVENFGTSDGHGHDYFGYLAHGAQGGRRSVVVLLCIRRESELQTDGWEQAVVLTYADLLSDLHAHVKADKKWRRDHPQQNFFINELVENFVEGPSPVNTADRIAFIKTMCETGESARYGQRPQDAAAEQFSQTLAQHAKQQFEDGRKVLGEIKRYLRQYAERRLMHQVNEALGEEVVVKVLANFVGQWEWYVRLLDTNGDVVAGLVFGPTVATYNDEVPEPVQSPDFSKIFILMRSSDTAPKRSLQQTDIGIDEVLKGFEPADDRLAQAVIPLVQAHYATQD</sequence>
<protein>
    <recommendedName>
        <fullName evidence="3">PD-(D/E)XK nuclease superfamily protein</fullName>
    </recommendedName>
</protein>
<keyword evidence="2" id="KW-1185">Reference proteome</keyword>
<dbReference type="EMBL" id="CP035806">
    <property type="protein sequence ID" value="QBE47694.1"/>
    <property type="molecule type" value="Genomic_DNA"/>
</dbReference>